<evidence type="ECO:0000313" key="3">
    <source>
        <dbReference type="EMBL" id="KAK3051686.1"/>
    </source>
</evidence>
<evidence type="ECO:0008006" key="5">
    <source>
        <dbReference type="Google" id="ProtNLM"/>
    </source>
</evidence>
<keyword evidence="2" id="KW-0732">Signal</keyword>
<organism evidence="3 4">
    <name type="scientific">Extremus antarcticus</name>
    <dbReference type="NCBI Taxonomy" id="702011"/>
    <lineage>
        <taxon>Eukaryota</taxon>
        <taxon>Fungi</taxon>
        <taxon>Dikarya</taxon>
        <taxon>Ascomycota</taxon>
        <taxon>Pezizomycotina</taxon>
        <taxon>Dothideomycetes</taxon>
        <taxon>Dothideomycetidae</taxon>
        <taxon>Mycosphaerellales</taxon>
        <taxon>Extremaceae</taxon>
        <taxon>Extremus</taxon>
    </lineage>
</organism>
<feature type="compositionally biased region" description="Basic and acidic residues" evidence="1">
    <location>
        <begin position="114"/>
        <end position="127"/>
    </location>
</feature>
<name>A0AAJ0DJS7_9PEZI</name>
<gene>
    <name evidence="3" type="ORF">LTR09_007342</name>
</gene>
<feature type="chain" id="PRO_5042521995" description="Mitochondrial zinc maintenance protein 1, mitochondrial" evidence="2">
    <location>
        <begin position="31"/>
        <end position="311"/>
    </location>
</feature>
<dbReference type="EMBL" id="JAWDJX010000025">
    <property type="protein sequence ID" value="KAK3051686.1"/>
    <property type="molecule type" value="Genomic_DNA"/>
</dbReference>
<dbReference type="CDD" id="cd20273">
    <property type="entry name" value="Complex1_LYR_unchar"/>
    <property type="match status" value="1"/>
</dbReference>
<reference evidence="3" key="1">
    <citation type="submission" date="2023-04" db="EMBL/GenBank/DDBJ databases">
        <title>Black Yeasts Isolated from many extreme environments.</title>
        <authorList>
            <person name="Coleine C."/>
            <person name="Stajich J.E."/>
            <person name="Selbmann L."/>
        </authorList>
    </citation>
    <scope>NUCLEOTIDE SEQUENCE</scope>
    <source>
        <strain evidence="3">CCFEE 5312</strain>
    </source>
</reference>
<feature type="region of interest" description="Disordered" evidence="1">
    <location>
        <begin position="100"/>
        <end position="127"/>
    </location>
</feature>
<evidence type="ECO:0000256" key="1">
    <source>
        <dbReference type="SAM" id="MobiDB-lite"/>
    </source>
</evidence>
<proteinExistence type="predicted"/>
<dbReference type="InterPro" id="IPR046896">
    <property type="entry name" value="Cup1-like_N"/>
</dbReference>
<sequence>MPDLRIPIRSGAHRIAAIALYRALLTQCAAVPFAVAQQDELQNIVRNRFKQAQHSHSIQRLRVAFEAGYEAIDHLDNAVAGSEESTSYIVGLLERAPVGVKTTPTHPTAARRGGSGEKAAKGKHEIKQPRTSLFDRPLPLEKLSGPRHVPVLFNANRVPVLRLKKPQPQALSLYIHKRVVQRQKWHNQRMQLQRERVVAGYEDEWDELVSSTKGAPNTAGLSITEAMAGMGEREEGSWEGSVDEALHVVHGRIVGEKEKNREMAAKMQGVVDREREVFERESWERKEEDRRRRELSSDDRQQRHDATNGVK</sequence>
<dbReference type="AlphaFoldDB" id="A0AAJ0DJS7"/>
<feature type="signal peptide" evidence="2">
    <location>
        <begin position="1"/>
        <end position="30"/>
    </location>
</feature>
<accession>A0AAJ0DJS7</accession>
<protein>
    <recommendedName>
        <fullName evidence="5">Mitochondrial zinc maintenance protein 1, mitochondrial</fullName>
    </recommendedName>
</protein>
<feature type="compositionally biased region" description="Basic and acidic residues" evidence="1">
    <location>
        <begin position="271"/>
        <end position="311"/>
    </location>
</feature>
<evidence type="ECO:0000256" key="2">
    <source>
        <dbReference type="SAM" id="SignalP"/>
    </source>
</evidence>
<comment type="caution">
    <text evidence="3">The sequence shown here is derived from an EMBL/GenBank/DDBJ whole genome shotgun (WGS) entry which is preliminary data.</text>
</comment>
<feature type="region of interest" description="Disordered" evidence="1">
    <location>
        <begin position="266"/>
        <end position="311"/>
    </location>
</feature>
<evidence type="ECO:0000313" key="4">
    <source>
        <dbReference type="Proteomes" id="UP001271007"/>
    </source>
</evidence>
<keyword evidence="4" id="KW-1185">Reference proteome</keyword>
<dbReference type="Proteomes" id="UP001271007">
    <property type="component" value="Unassembled WGS sequence"/>
</dbReference>